<dbReference type="Proteomes" id="UP000237082">
    <property type="component" value="Unassembled WGS sequence"/>
</dbReference>
<dbReference type="EMBL" id="PQWB01000088">
    <property type="protein sequence ID" value="POZ60907.1"/>
    <property type="molecule type" value="Genomic_DNA"/>
</dbReference>
<accession>A0A2S5DD58</accession>
<dbReference type="OrthoDB" id="8592875at2"/>
<evidence type="ECO:0000313" key="1">
    <source>
        <dbReference type="EMBL" id="POZ60907.1"/>
    </source>
</evidence>
<protein>
    <submittedName>
        <fullName evidence="1">Uncharacterized protein</fullName>
    </submittedName>
</protein>
<comment type="caution">
    <text evidence="1">The sequence shown here is derived from an EMBL/GenBank/DDBJ whole genome shotgun (WGS) entry which is preliminary data.</text>
</comment>
<reference evidence="2" key="1">
    <citation type="submission" date="2018-02" db="EMBL/GenBank/DDBJ databases">
        <authorList>
            <person name="O'Hara-Hanley K."/>
            <person name="Soby S."/>
        </authorList>
    </citation>
    <scope>NUCLEOTIDE SEQUENCE [LARGE SCALE GENOMIC DNA]</scope>
    <source>
        <strain evidence="2">MWU14-2602</strain>
    </source>
</reference>
<proteinExistence type="predicted"/>
<sequence length="155" mass="16926">MPLLAALQSLPSQFCGEGINHNDQTFTGCLNWMPLPGQRALLLHYSATGADGSTLHRESTLLGYQPDGTLCLWPVMEELPFVLPHPAIRLAEDGHGTLEIVFASGPRSLAELFRQEITIRLEANGQLYLAHAWGMPNSSFEDRSQCRLTPVGGTA</sequence>
<dbReference type="AlphaFoldDB" id="A0A2S5DD58"/>
<dbReference type="RefSeq" id="WP_103903769.1">
    <property type="nucleotide sequence ID" value="NZ_PQWB01000088.1"/>
</dbReference>
<name>A0A2S5DD58_9NEIS</name>
<gene>
    <name evidence="1" type="ORF">C2I19_16605</name>
</gene>
<organism evidence="1 2">
    <name type="scientific">Chromobacterium alticapitis</name>
    <dbReference type="NCBI Taxonomy" id="2073169"/>
    <lineage>
        <taxon>Bacteria</taxon>
        <taxon>Pseudomonadati</taxon>
        <taxon>Pseudomonadota</taxon>
        <taxon>Betaproteobacteria</taxon>
        <taxon>Neisseriales</taxon>
        <taxon>Chromobacteriaceae</taxon>
        <taxon>Chromobacterium</taxon>
    </lineage>
</organism>
<evidence type="ECO:0000313" key="2">
    <source>
        <dbReference type="Proteomes" id="UP000237082"/>
    </source>
</evidence>
<keyword evidence="2" id="KW-1185">Reference proteome</keyword>